<accession>A0A1N7H3X1</accession>
<feature type="domain" description="ABC-type glycine betaine transport system substrate-binding" evidence="2">
    <location>
        <begin position="39"/>
        <end position="313"/>
    </location>
</feature>
<reference evidence="4" key="1">
    <citation type="submission" date="2017-01" db="EMBL/GenBank/DDBJ databases">
        <authorList>
            <person name="Varghese N."/>
            <person name="Submissions S."/>
        </authorList>
    </citation>
    <scope>NUCLEOTIDE SEQUENCE [LARGE SCALE GENOMIC DNA]</scope>
    <source>
        <strain evidence="4">type strain: HArc-</strain>
    </source>
</reference>
<dbReference type="Gene3D" id="3.40.190.10">
    <property type="entry name" value="Periplasmic binding protein-like II"/>
    <property type="match status" value="1"/>
</dbReference>
<dbReference type="GO" id="GO:0043190">
    <property type="term" value="C:ATP-binding cassette (ABC) transporter complex"/>
    <property type="evidence" value="ECO:0007669"/>
    <property type="project" value="InterPro"/>
</dbReference>
<dbReference type="PROSITE" id="PS51257">
    <property type="entry name" value="PROKAR_LIPOPROTEIN"/>
    <property type="match status" value="1"/>
</dbReference>
<dbReference type="Proteomes" id="UP000185936">
    <property type="component" value="Unassembled WGS sequence"/>
</dbReference>
<gene>
    <name evidence="3" type="ORF">SAMN05421752_12314</name>
</gene>
<dbReference type="PROSITE" id="PS51318">
    <property type="entry name" value="TAT"/>
    <property type="match status" value="1"/>
</dbReference>
<dbReference type="EMBL" id="FTNR01000023">
    <property type="protein sequence ID" value="SIS19519.1"/>
    <property type="molecule type" value="Genomic_DNA"/>
</dbReference>
<dbReference type="CDD" id="cd13528">
    <property type="entry name" value="PBP2_osmoprotectants"/>
    <property type="match status" value="1"/>
</dbReference>
<organism evidence="3 4">
    <name type="scientific">Natronorubrum thiooxidans</name>
    <dbReference type="NCBI Taxonomy" id="308853"/>
    <lineage>
        <taxon>Archaea</taxon>
        <taxon>Methanobacteriati</taxon>
        <taxon>Methanobacteriota</taxon>
        <taxon>Stenosarchaea group</taxon>
        <taxon>Halobacteria</taxon>
        <taxon>Halobacteriales</taxon>
        <taxon>Natrialbaceae</taxon>
        <taxon>Natronorubrum</taxon>
    </lineage>
</organism>
<evidence type="ECO:0000256" key="1">
    <source>
        <dbReference type="SAM" id="MobiDB-lite"/>
    </source>
</evidence>
<protein>
    <submittedName>
        <fullName evidence="3">Osmoprotectant transport system substrate-binding protein</fullName>
    </submittedName>
</protein>
<dbReference type="Pfam" id="PF04069">
    <property type="entry name" value="OpuAC"/>
    <property type="match status" value="1"/>
</dbReference>
<name>A0A1N7H3X1_9EURY</name>
<sequence>MTWHTSRRSLLRTTGAAAGAMGLSSLAGCMGTIGSGSGVKVSSKQFTEQRVLGYLAYETLSENTDLEISDETGLGGTTQNFEALRSEEIDLYWEYTGTAWLTLPPQHDDPIADSDDIHSEVKQEFESEHGIAVLEYAPLDNAYVLTANPDWHEETGVDSLSELAAHVNDGNTDLDQVMNAEFSERDDGWPGLVEHYNFDDDAVDDLADNTRTVDDEVVYQVVGEGEADIGMGFNTDPRILQFDLHVFEDDEDFFPAYNAVPLVREELLEESPEIGDVLNELTPLLDTDTIREMNNEVANEDRNPQNVASEFLEDEGLI</sequence>
<dbReference type="InterPro" id="IPR006311">
    <property type="entry name" value="TAT_signal"/>
</dbReference>
<dbReference type="STRING" id="308853.SAMN05421752_12314"/>
<proteinExistence type="predicted"/>
<feature type="region of interest" description="Disordered" evidence="1">
    <location>
        <begin position="299"/>
        <end position="318"/>
    </location>
</feature>
<dbReference type="RefSeq" id="WP_235847860.1">
    <property type="nucleotide sequence ID" value="NZ_FTNR01000023.1"/>
</dbReference>
<keyword evidence="4" id="KW-1185">Reference proteome</keyword>
<dbReference type="GO" id="GO:0022857">
    <property type="term" value="F:transmembrane transporter activity"/>
    <property type="evidence" value="ECO:0007669"/>
    <property type="project" value="InterPro"/>
</dbReference>
<evidence type="ECO:0000313" key="4">
    <source>
        <dbReference type="Proteomes" id="UP000185936"/>
    </source>
</evidence>
<evidence type="ECO:0000313" key="3">
    <source>
        <dbReference type="EMBL" id="SIS19519.1"/>
    </source>
</evidence>
<dbReference type="Gene3D" id="3.40.190.120">
    <property type="entry name" value="Osmoprotection protein (prox), domain 2"/>
    <property type="match status" value="1"/>
</dbReference>
<dbReference type="InterPro" id="IPR007210">
    <property type="entry name" value="ABC_Gly_betaine_transp_sub-bd"/>
</dbReference>
<dbReference type="AlphaFoldDB" id="A0A1N7H3X1"/>
<dbReference type="SUPFAM" id="SSF53850">
    <property type="entry name" value="Periplasmic binding protein-like II"/>
    <property type="match status" value="1"/>
</dbReference>
<evidence type="ECO:0000259" key="2">
    <source>
        <dbReference type="Pfam" id="PF04069"/>
    </source>
</evidence>